<dbReference type="InterPro" id="IPR002659">
    <property type="entry name" value="Glyco_trans_31"/>
</dbReference>
<protein>
    <recommendedName>
        <fullName evidence="10">Hexosyltransferase</fullName>
        <ecNumber evidence="10">2.4.1.-</ecNumber>
    </recommendedName>
</protein>
<evidence type="ECO:0000256" key="1">
    <source>
        <dbReference type="ARBA" id="ARBA00004323"/>
    </source>
</evidence>
<gene>
    <name evidence="11" type="ORF">EGW08_016189</name>
</gene>
<accession>A0A3S1B4T0</accession>
<evidence type="ECO:0000313" key="12">
    <source>
        <dbReference type="Proteomes" id="UP000271974"/>
    </source>
</evidence>
<keyword evidence="3 10" id="KW-0328">Glycosyltransferase</keyword>
<evidence type="ECO:0000256" key="2">
    <source>
        <dbReference type="ARBA" id="ARBA00008661"/>
    </source>
</evidence>
<keyword evidence="9" id="KW-0472">Membrane</keyword>
<dbReference type="PANTHER" id="PTHR11214:SF3">
    <property type="entry name" value="BETA-1,3-GALACTOSYLTRANSFERASE 6"/>
    <property type="match status" value="1"/>
</dbReference>
<dbReference type="GO" id="GO:0006493">
    <property type="term" value="P:protein O-linked glycosylation"/>
    <property type="evidence" value="ECO:0007669"/>
    <property type="project" value="TreeGrafter"/>
</dbReference>
<evidence type="ECO:0000313" key="11">
    <source>
        <dbReference type="EMBL" id="RUS76059.1"/>
    </source>
</evidence>
<evidence type="ECO:0000256" key="6">
    <source>
        <dbReference type="ARBA" id="ARBA00022968"/>
    </source>
</evidence>
<keyword evidence="6" id="KW-0735">Signal-anchor</keyword>
<keyword evidence="12" id="KW-1185">Reference proteome</keyword>
<dbReference type="Gene3D" id="3.90.550.50">
    <property type="match status" value="1"/>
</dbReference>
<keyword evidence="8 10" id="KW-0333">Golgi apparatus</keyword>
<evidence type="ECO:0000256" key="7">
    <source>
        <dbReference type="ARBA" id="ARBA00022989"/>
    </source>
</evidence>
<dbReference type="STRING" id="188477.A0A3S1B4T0"/>
<evidence type="ECO:0000256" key="9">
    <source>
        <dbReference type="ARBA" id="ARBA00023136"/>
    </source>
</evidence>
<evidence type="ECO:0000256" key="5">
    <source>
        <dbReference type="ARBA" id="ARBA00022692"/>
    </source>
</evidence>
<evidence type="ECO:0000256" key="4">
    <source>
        <dbReference type="ARBA" id="ARBA00022679"/>
    </source>
</evidence>
<dbReference type="Proteomes" id="UP000271974">
    <property type="component" value="Unassembled WGS sequence"/>
</dbReference>
<dbReference type="Pfam" id="PF01762">
    <property type="entry name" value="Galactosyl_T"/>
    <property type="match status" value="1"/>
</dbReference>
<evidence type="ECO:0000256" key="8">
    <source>
        <dbReference type="ARBA" id="ARBA00023034"/>
    </source>
</evidence>
<name>A0A3S1B4T0_ELYCH</name>
<dbReference type="AlphaFoldDB" id="A0A3S1B4T0"/>
<organism evidence="11 12">
    <name type="scientific">Elysia chlorotica</name>
    <name type="common">Eastern emerald elysia</name>
    <name type="synonym">Sea slug</name>
    <dbReference type="NCBI Taxonomy" id="188477"/>
    <lineage>
        <taxon>Eukaryota</taxon>
        <taxon>Metazoa</taxon>
        <taxon>Spiralia</taxon>
        <taxon>Lophotrochozoa</taxon>
        <taxon>Mollusca</taxon>
        <taxon>Gastropoda</taxon>
        <taxon>Heterobranchia</taxon>
        <taxon>Euthyneura</taxon>
        <taxon>Panpulmonata</taxon>
        <taxon>Sacoglossa</taxon>
        <taxon>Placobranchoidea</taxon>
        <taxon>Plakobranchidae</taxon>
        <taxon>Elysia</taxon>
    </lineage>
</organism>
<keyword evidence="5" id="KW-0812">Transmembrane</keyword>
<dbReference type="EMBL" id="RQTK01000690">
    <property type="protein sequence ID" value="RUS76059.1"/>
    <property type="molecule type" value="Genomic_DNA"/>
</dbReference>
<dbReference type="PANTHER" id="PTHR11214">
    <property type="entry name" value="BETA-1,3-N-ACETYLGLUCOSAMINYLTRANSFERASE"/>
    <property type="match status" value="1"/>
</dbReference>
<comment type="similarity">
    <text evidence="2 10">Belongs to the glycosyltransferase 31 family.</text>
</comment>
<evidence type="ECO:0000256" key="3">
    <source>
        <dbReference type="ARBA" id="ARBA00022676"/>
    </source>
</evidence>
<dbReference type="GO" id="GO:0000139">
    <property type="term" value="C:Golgi membrane"/>
    <property type="evidence" value="ECO:0007669"/>
    <property type="project" value="UniProtKB-SubCell"/>
</dbReference>
<reference evidence="11 12" key="1">
    <citation type="submission" date="2019-01" db="EMBL/GenBank/DDBJ databases">
        <title>A draft genome assembly of the solar-powered sea slug Elysia chlorotica.</title>
        <authorList>
            <person name="Cai H."/>
            <person name="Li Q."/>
            <person name="Fang X."/>
            <person name="Li J."/>
            <person name="Curtis N.E."/>
            <person name="Altenburger A."/>
            <person name="Shibata T."/>
            <person name="Feng M."/>
            <person name="Maeda T."/>
            <person name="Schwartz J.A."/>
            <person name="Shigenobu S."/>
            <person name="Lundholm N."/>
            <person name="Nishiyama T."/>
            <person name="Yang H."/>
            <person name="Hasebe M."/>
            <person name="Li S."/>
            <person name="Pierce S.K."/>
            <person name="Wang J."/>
        </authorList>
    </citation>
    <scope>NUCLEOTIDE SEQUENCE [LARGE SCALE GENOMIC DNA]</scope>
    <source>
        <strain evidence="11">EC2010</strain>
        <tissue evidence="11">Whole organism of an adult</tissue>
    </source>
</reference>
<dbReference type="EC" id="2.4.1.-" evidence="10"/>
<dbReference type="GO" id="GO:0016758">
    <property type="term" value="F:hexosyltransferase activity"/>
    <property type="evidence" value="ECO:0007669"/>
    <property type="project" value="InterPro"/>
</dbReference>
<comment type="subcellular location">
    <subcellularLocation>
        <location evidence="1 10">Golgi apparatus membrane</location>
        <topology evidence="1 10">Single-pass type II membrane protein</topology>
    </subcellularLocation>
</comment>
<keyword evidence="4" id="KW-0808">Transferase</keyword>
<proteinExistence type="inferred from homology"/>
<dbReference type="OrthoDB" id="2139606at2759"/>
<sequence>MRPVSDLPATHTQKINASGCNIEYLVQCVIIKQELDYDTFTQTMRQWGVKLHPALFVYPLSNVWNISVSVEELRRRSNKHPFTVKAPFKKQLSNPYFKPDHEVVESYRNKVLLEPKARCGNSHSVHVIVPSSPGDERRRNAIRDTWGSVSQNGTWPGKALSLSVKLTFIVGIQDKGDNHLRSKPTLTKSMQFTNESQFDDIVQFDMIDSYSNLTRKILLALKWVVHSCKSVQYIIKADQDIFINVPILLSFLKHHGKDNSIYGFMYEGGYVARRGRWGTPKEAYPLDYYPVYASGNAYVVSRTAAEKLVRLSTHFPYVPIEDAFITGILASVAAIDRIHMNAFTHWQLPKQPPCDFINDKKFAGNGMTESDMRNVWQKHLEVENRGRSICK</sequence>
<comment type="caution">
    <text evidence="11">The sequence shown here is derived from an EMBL/GenBank/DDBJ whole genome shotgun (WGS) entry which is preliminary data.</text>
</comment>
<keyword evidence="7" id="KW-1133">Transmembrane helix</keyword>
<evidence type="ECO:0000256" key="10">
    <source>
        <dbReference type="RuleBase" id="RU363063"/>
    </source>
</evidence>